<feature type="region of interest" description="Disordered" evidence="1">
    <location>
        <begin position="1"/>
        <end position="160"/>
    </location>
</feature>
<proteinExistence type="predicted"/>
<feature type="compositionally biased region" description="Polar residues" evidence="1">
    <location>
        <begin position="118"/>
        <end position="133"/>
    </location>
</feature>
<evidence type="ECO:0000313" key="2">
    <source>
        <dbReference type="EMBL" id="GHJ84923.1"/>
    </source>
</evidence>
<evidence type="ECO:0000256" key="1">
    <source>
        <dbReference type="SAM" id="MobiDB-lite"/>
    </source>
</evidence>
<feature type="region of interest" description="Disordered" evidence="1">
    <location>
        <begin position="324"/>
        <end position="366"/>
    </location>
</feature>
<feature type="compositionally biased region" description="Polar residues" evidence="1">
    <location>
        <begin position="382"/>
        <end position="404"/>
    </location>
</feature>
<feature type="compositionally biased region" description="Basic and acidic residues" evidence="1">
    <location>
        <begin position="46"/>
        <end position="55"/>
    </location>
</feature>
<organism evidence="2 3">
    <name type="scientific">Naganishia liquefaciens</name>
    <dbReference type="NCBI Taxonomy" id="104408"/>
    <lineage>
        <taxon>Eukaryota</taxon>
        <taxon>Fungi</taxon>
        <taxon>Dikarya</taxon>
        <taxon>Basidiomycota</taxon>
        <taxon>Agaricomycotina</taxon>
        <taxon>Tremellomycetes</taxon>
        <taxon>Filobasidiales</taxon>
        <taxon>Filobasidiaceae</taxon>
        <taxon>Naganishia</taxon>
    </lineage>
</organism>
<dbReference type="AlphaFoldDB" id="A0A8H3YD73"/>
<reference evidence="2" key="1">
    <citation type="submission" date="2020-07" db="EMBL/GenBank/DDBJ databases">
        <title>Draft Genome Sequence of a Deep-Sea Yeast, Naganishia (Cryptococcus) liquefaciens strain N6.</title>
        <authorList>
            <person name="Han Y.W."/>
            <person name="Kajitani R."/>
            <person name="Morimoto H."/>
            <person name="Parhat M."/>
            <person name="Tsubouchi H."/>
            <person name="Bakenova O."/>
            <person name="Ogata M."/>
            <person name="Argunhan B."/>
            <person name="Aoki R."/>
            <person name="Kajiwara S."/>
            <person name="Itoh T."/>
            <person name="Iwasaki H."/>
        </authorList>
    </citation>
    <scope>NUCLEOTIDE SEQUENCE</scope>
    <source>
        <strain evidence="2">N6</strain>
    </source>
</reference>
<feature type="compositionally biased region" description="Basic and acidic residues" evidence="1">
    <location>
        <begin position="406"/>
        <end position="423"/>
    </location>
</feature>
<feature type="compositionally biased region" description="Polar residues" evidence="1">
    <location>
        <begin position="331"/>
        <end position="343"/>
    </location>
</feature>
<dbReference type="Gene3D" id="2.40.70.10">
    <property type="entry name" value="Acid Proteases"/>
    <property type="match status" value="1"/>
</dbReference>
<name>A0A8H3YD73_9TREE</name>
<keyword evidence="3" id="KW-1185">Reference proteome</keyword>
<dbReference type="CDD" id="cd00303">
    <property type="entry name" value="retropepsin_like"/>
    <property type="match status" value="1"/>
</dbReference>
<dbReference type="OrthoDB" id="2595333at2759"/>
<accession>A0A8H3YD73</accession>
<feature type="compositionally biased region" description="Basic and acidic residues" evidence="1">
    <location>
        <begin position="344"/>
        <end position="360"/>
    </location>
</feature>
<dbReference type="SUPFAM" id="SSF50630">
    <property type="entry name" value="Acid proteases"/>
    <property type="match status" value="1"/>
</dbReference>
<sequence length="699" mass="77733">MSNDPEPSVRSSTLTPMSEASHTANIHSPTTPTPTDSNFQEQLEQQQRDFEKRLESIIIGIGKAPELSLPSVAKTSASSPPAFDIKQPTDGPTEDSHIGLASNEPVEPSNGKSRLPRAQTSQYVLNPSYPSSYSHHRANPPVSSSTPHTKVKASDLPKFRGSKGEDVEIWIEQVSAIFDSNRCSDEDIVALLSVILKDTALRWFTRLGQKGRAKYPTWIDWQEGLRQRFLQANYLAEKKRLWKKRDLRANEDMADYFDAKVDLQAYVFDEDTPAMELILDILEGLPEYMLPTLKSSTTSDMDLSDFRRILLDYEKGLRWNGPWNSRRSDKGTYSNSHSSTTFNDRNRDRDTKANGKDPSKPPKPCSCGGMHWYRDCPKKTTKSNNVSSYRPTSSPNKIPTTRSKWPSKEEKKSGDRIHPERRSNFVEASITPIDEAEVNVTDLCLPEQDNDGYDELYSSICNNAEAESSVLQNRHSDKVPTFAMAKIGRQEGSAHEVCIDTGSAISLMDSQYLRKNFPDIKVHPASTIMLRGVGSNQTHGWLNADIHFVNDKNGYTSITGAFHVVTSLTTKIIIGNDILAEEGALIDLKACTCSFKSVKGNIPIVSIRSTVVPSVQPSARLQSVFTIKPGHQSRVPVALTSTPSTPLYLLEPVQVSDDIKVARTIGMTDCTHHYAHVMNGHSRRSGVLQPRCIGQSGRS</sequence>
<dbReference type="InterPro" id="IPR021109">
    <property type="entry name" value="Peptidase_aspartic_dom_sf"/>
</dbReference>
<dbReference type="Proteomes" id="UP000620104">
    <property type="component" value="Unassembled WGS sequence"/>
</dbReference>
<dbReference type="EMBL" id="BLZA01000010">
    <property type="protein sequence ID" value="GHJ84923.1"/>
    <property type="molecule type" value="Genomic_DNA"/>
</dbReference>
<evidence type="ECO:0008006" key="4">
    <source>
        <dbReference type="Google" id="ProtNLM"/>
    </source>
</evidence>
<evidence type="ECO:0000313" key="3">
    <source>
        <dbReference type="Proteomes" id="UP000620104"/>
    </source>
</evidence>
<feature type="compositionally biased region" description="Polar residues" evidence="1">
    <location>
        <begin position="1"/>
        <end position="45"/>
    </location>
</feature>
<gene>
    <name evidence="2" type="ORF">NliqN6_1325</name>
</gene>
<protein>
    <recommendedName>
        <fullName evidence="4">Retrotransposon gag domain-containing protein</fullName>
    </recommendedName>
</protein>
<comment type="caution">
    <text evidence="2">The sequence shown here is derived from an EMBL/GenBank/DDBJ whole genome shotgun (WGS) entry which is preliminary data.</text>
</comment>
<feature type="region of interest" description="Disordered" evidence="1">
    <location>
        <begin position="380"/>
        <end position="423"/>
    </location>
</feature>